<dbReference type="EMBL" id="JNGW01000062">
    <property type="protein sequence ID" value="KDR52500.1"/>
    <property type="molecule type" value="Genomic_DNA"/>
</dbReference>
<dbReference type="HOGENOM" id="CLU_860130_0_0_10"/>
<reference evidence="1 2" key="1">
    <citation type="submission" date="2013-08" db="EMBL/GenBank/DDBJ databases">
        <authorList>
            <person name="Weinstock G."/>
            <person name="Sodergren E."/>
            <person name="Wylie T."/>
            <person name="Fulton L."/>
            <person name="Fulton R."/>
            <person name="Fronick C."/>
            <person name="O'Laughlin M."/>
            <person name="Godfrey J."/>
            <person name="Miner T."/>
            <person name="Herter B."/>
            <person name="Appelbaum E."/>
            <person name="Cordes M."/>
            <person name="Lek S."/>
            <person name="Wollam A."/>
            <person name="Pepin K.H."/>
            <person name="Palsikar V.B."/>
            <person name="Mitreva M."/>
            <person name="Wilson R.K."/>
        </authorList>
    </citation>
    <scope>NUCLEOTIDE SEQUENCE [LARGE SCALE GENOMIC DNA]</scope>
    <source>
        <strain evidence="1 2">ATCC 15930</strain>
    </source>
</reference>
<dbReference type="SUPFAM" id="SSF48452">
    <property type="entry name" value="TPR-like"/>
    <property type="match status" value="2"/>
</dbReference>
<evidence type="ECO:0000313" key="1">
    <source>
        <dbReference type="EMBL" id="KDR52500.1"/>
    </source>
</evidence>
<dbReference type="InterPro" id="IPR011990">
    <property type="entry name" value="TPR-like_helical_dom_sf"/>
</dbReference>
<name>A0A069QI73_HOYLO</name>
<comment type="caution">
    <text evidence="1">The sequence shown here is derived from an EMBL/GenBank/DDBJ whole genome shotgun (WGS) entry which is preliminary data.</text>
</comment>
<dbReference type="Gene3D" id="1.25.40.10">
    <property type="entry name" value="Tetratricopeptide repeat domain"/>
    <property type="match status" value="1"/>
</dbReference>
<dbReference type="Proteomes" id="UP000027442">
    <property type="component" value="Unassembled WGS sequence"/>
</dbReference>
<gene>
    <name evidence="1" type="ORF">HMPREF1991_01453</name>
</gene>
<evidence type="ECO:0000313" key="2">
    <source>
        <dbReference type="Proteomes" id="UP000027442"/>
    </source>
</evidence>
<protein>
    <submittedName>
        <fullName evidence="1">Tetratricopeptide repeat protein</fullName>
    </submittedName>
</protein>
<proteinExistence type="predicted"/>
<organism evidence="1 2">
    <name type="scientific">Hoylesella loescheii DSM 19665 = JCM 12249 = ATCC 15930</name>
    <dbReference type="NCBI Taxonomy" id="1122985"/>
    <lineage>
        <taxon>Bacteria</taxon>
        <taxon>Pseudomonadati</taxon>
        <taxon>Bacteroidota</taxon>
        <taxon>Bacteroidia</taxon>
        <taxon>Bacteroidales</taxon>
        <taxon>Prevotellaceae</taxon>
        <taxon>Hoylesella</taxon>
    </lineage>
</organism>
<dbReference type="AlphaFoldDB" id="A0A069QI73"/>
<sequence length="277" mass="32136">MAELTQLIKQNRFKAAENLLRKKLEQEPENVYFLAQLANALWNLNKDEEALTYADKAKSISPTYPLTLFTRARVLGSLHKFEACAAEWEELISMGEAEVAEKGFGKGWAKSVINDARYYKAAALQALFRDKEALALMEEHLRHRGKGVQSDFTKKEATLLYKELKYSDFRPYVSETADGFATSKQDKQIFKRLNELEDAKQWDKLVRYLKDVCKRYHREYYYKTLVSEYCIKAKNKADCLKYAEEAFAQETNDPLVKYTYAVALKYCGRNEDALAQF</sequence>
<keyword evidence="2" id="KW-1185">Reference proteome</keyword>
<dbReference type="Pfam" id="PF14559">
    <property type="entry name" value="TPR_19"/>
    <property type="match status" value="1"/>
</dbReference>
<accession>A0A069QI73</accession>
<feature type="non-terminal residue" evidence="1">
    <location>
        <position position="277"/>
    </location>
</feature>
<dbReference type="RefSeq" id="WP_044124862.1">
    <property type="nucleotide sequence ID" value="NZ_KL205522.1"/>
</dbReference>